<dbReference type="Gene3D" id="3.40.50.300">
    <property type="entry name" value="P-loop containing nucleotide triphosphate hydrolases"/>
    <property type="match status" value="1"/>
</dbReference>
<dbReference type="GO" id="GO:0015421">
    <property type="term" value="F:ABC-type oligopeptide transporter activity"/>
    <property type="evidence" value="ECO:0007669"/>
    <property type="project" value="TreeGrafter"/>
</dbReference>
<keyword evidence="6 7" id="KW-0472">Membrane</keyword>
<dbReference type="GO" id="GO:0005524">
    <property type="term" value="F:ATP binding"/>
    <property type="evidence" value="ECO:0007669"/>
    <property type="project" value="UniProtKB-KW"/>
</dbReference>
<feature type="transmembrane region" description="Helical" evidence="7">
    <location>
        <begin position="130"/>
        <end position="148"/>
    </location>
</feature>
<dbReference type="InterPro" id="IPR003439">
    <property type="entry name" value="ABC_transporter-like_ATP-bd"/>
</dbReference>
<dbReference type="SUPFAM" id="SSF90123">
    <property type="entry name" value="ABC transporter transmembrane region"/>
    <property type="match status" value="1"/>
</dbReference>
<comment type="caution">
    <text evidence="10">The sequence shown here is derived from an EMBL/GenBank/DDBJ whole genome shotgun (WGS) entry which is preliminary data.</text>
</comment>
<evidence type="ECO:0000256" key="5">
    <source>
        <dbReference type="ARBA" id="ARBA00022989"/>
    </source>
</evidence>
<organism evidence="10 11">
    <name type="scientific">Actinokineospora auranticolor</name>
    <dbReference type="NCBI Taxonomy" id="155976"/>
    <lineage>
        <taxon>Bacteria</taxon>
        <taxon>Bacillati</taxon>
        <taxon>Actinomycetota</taxon>
        <taxon>Actinomycetes</taxon>
        <taxon>Pseudonocardiales</taxon>
        <taxon>Pseudonocardiaceae</taxon>
        <taxon>Actinokineospora</taxon>
    </lineage>
</organism>
<dbReference type="PANTHER" id="PTHR43394">
    <property type="entry name" value="ATP-DEPENDENT PERMEASE MDL1, MITOCHONDRIAL"/>
    <property type="match status" value="1"/>
</dbReference>
<dbReference type="InterPro" id="IPR027417">
    <property type="entry name" value="P-loop_NTPase"/>
</dbReference>
<dbReference type="PANTHER" id="PTHR43394:SF1">
    <property type="entry name" value="ATP-BINDING CASSETTE SUB-FAMILY B MEMBER 10, MITOCHONDRIAL"/>
    <property type="match status" value="1"/>
</dbReference>
<dbReference type="AlphaFoldDB" id="A0A2S6GEI9"/>
<dbReference type="CDD" id="cd03228">
    <property type="entry name" value="ABCC_MRP_Like"/>
    <property type="match status" value="1"/>
</dbReference>
<feature type="transmembrane region" description="Helical" evidence="7">
    <location>
        <begin position="244"/>
        <end position="262"/>
    </location>
</feature>
<dbReference type="Pfam" id="PF00005">
    <property type="entry name" value="ABC_tran"/>
    <property type="match status" value="1"/>
</dbReference>
<keyword evidence="11" id="KW-1185">Reference proteome</keyword>
<keyword evidence="4 10" id="KW-0067">ATP-binding</keyword>
<reference evidence="10 11" key="1">
    <citation type="submission" date="2018-02" db="EMBL/GenBank/DDBJ databases">
        <title>Genomic Encyclopedia of Archaeal and Bacterial Type Strains, Phase II (KMG-II): from individual species to whole genera.</title>
        <authorList>
            <person name="Goeker M."/>
        </authorList>
    </citation>
    <scope>NUCLEOTIDE SEQUENCE [LARGE SCALE GENOMIC DNA]</scope>
    <source>
        <strain evidence="10 11">YU 961-1</strain>
    </source>
</reference>
<evidence type="ECO:0000256" key="1">
    <source>
        <dbReference type="ARBA" id="ARBA00004651"/>
    </source>
</evidence>
<evidence type="ECO:0000259" key="9">
    <source>
        <dbReference type="PROSITE" id="PS50929"/>
    </source>
</evidence>
<evidence type="ECO:0000256" key="6">
    <source>
        <dbReference type="ARBA" id="ARBA00023136"/>
    </source>
</evidence>
<dbReference type="SMART" id="SM00382">
    <property type="entry name" value="AAA"/>
    <property type="match status" value="1"/>
</dbReference>
<dbReference type="EMBL" id="PTIX01000026">
    <property type="protein sequence ID" value="PPK63645.1"/>
    <property type="molecule type" value="Genomic_DNA"/>
</dbReference>
<sequence>MELLRGALRRERVVLGAGLAATVVQQIAFLAMPWCVQHGLDEGITPGDSGRTLFWSSTTAVVAVVMMVSAAAGKWWSGLAAHRVAHRLRADLAARAGTLDRAAIAPFGQGDLAMRVTRDTEMINAWVQGLTRWARVVVTVALVLPAVGAMDPPLLLVLVLAMPVLGLVNAQFPGRYRRANERLSTAHGKRADAVEDLLSASAAVRGLGGEQVLVRRHDEVSAHVTRHTMGVARVSAWWVSAPPAVLRVAVAIGLAVGGLAAIDGRITVGSLVAFTSWMITMTVAVTVLVDLLVNRGQARVAAGRVAEVLAAKPAVAAPADPRPLPESGMLAAVGVRAVRDGRAVVGPVDLMAAPGELVVVTGPTGSGKSVLVRLLCRLDDPDSGTVHFGGVDLRLADPEQVWRRIGVVPQRPVVLSGTIRDNVTLDRDVDLDLVREACRVAALDEFIDGLPGGYDTVVGERGETLSGGQVQRLALARGLLAKPPVLVLDDVTSAVDADTEQTILRRLREWSPETAVVFVSHRSAVVAAADRLIRLDEQARMEVVGG</sequence>
<dbReference type="OrthoDB" id="3864787at2"/>
<proteinExistence type="predicted"/>
<feature type="transmembrane region" description="Helical" evidence="7">
    <location>
        <begin position="154"/>
        <end position="172"/>
    </location>
</feature>
<dbReference type="Gene3D" id="1.20.1560.10">
    <property type="entry name" value="ABC transporter type 1, transmembrane domain"/>
    <property type="match status" value="1"/>
</dbReference>
<dbReference type="Pfam" id="PF00664">
    <property type="entry name" value="ABC_membrane"/>
    <property type="match status" value="1"/>
</dbReference>
<comment type="subcellular location">
    <subcellularLocation>
        <location evidence="1">Cell membrane</location>
        <topology evidence="1">Multi-pass membrane protein</topology>
    </subcellularLocation>
</comment>
<dbReference type="RefSeq" id="WP_104482595.1">
    <property type="nucleotide sequence ID" value="NZ_CP154825.1"/>
</dbReference>
<dbReference type="PROSITE" id="PS50893">
    <property type="entry name" value="ABC_TRANSPORTER_2"/>
    <property type="match status" value="1"/>
</dbReference>
<keyword evidence="2 7" id="KW-0812">Transmembrane</keyword>
<evidence type="ECO:0000256" key="3">
    <source>
        <dbReference type="ARBA" id="ARBA00022741"/>
    </source>
</evidence>
<dbReference type="InterPro" id="IPR011527">
    <property type="entry name" value="ABC1_TM_dom"/>
</dbReference>
<dbReference type="InterPro" id="IPR003593">
    <property type="entry name" value="AAA+_ATPase"/>
</dbReference>
<evidence type="ECO:0000313" key="11">
    <source>
        <dbReference type="Proteomes" id="UP000239203"/>
    </source>
</evidence>
<keyword evidence="5 7" id="KW-1133">Transmembrane helix</keyword>
<protein>
    <submittedName>
        <fullName evidence="10">ATP-binding cassette subfamily B protein</fullName>
    </submittedName>
</protein>
<name>A0A2S6GEI9_9PSEU</name>
<evidence type="ECO:0000256" key="4">
    <source>
        <dbReference type="ARBA" id="ARBA00022840"/>
    </source>
</evidence>
<dbReference type="Proteomes" id="UP000239203">
    <property type="component" value="Unassembled WGS sequence"/>
</dbReference>
<dbReference type="PROSITE" id="PS50929">
    <property type="entry name" value="ABC_TM1F"/>
    <property type="match status" value="1"/>
</dbReference>
<evidence type="ECO:0000256" key="2">
    <source>
        <dbReference type="ARBA" id="ARBA00022692"/>
    </source>
</evidence>
<gene>
    <name evidence="10" type="ORF">CLV40_12652</name>
</gene>
<feature type="transmembrane region" description="Helical" evidence="7">
    <location>
        <begin position="268"/>
        <end position="293"/>
    </location>
</feature>
<dbReference type="GO" id="GO:0016887">
    <property type="term" value="F:ATP hydrolysis activity"/>
    <property type="evidence" value="ECO:0007669"/>
    <property type="project" value="InterPro"/>
</dbReference>
<evidence type="ECO:0000313" key="10">
    <source>
        <dbReference type="EMBL" id="PPK63645.1"/>
    </source>
</evidence>
<dbReference type="GO" id="GO:0005886">
    <property type="term" value="C:plasma membrane"/>
    <property type="evidence" value="ECO:0007669"/>
    <property type="project" value="UniProtKB-SubCell"/>
</dbReference>
<accession>A0A2S6GEI9</accession>
<feature type="domain" description="ABC transmembrane type-1" evidence="9">
    <location>
        <begin position="17"/>
        <end position="297"/>
    </location>
</feature>
<feature type="transmembrane region" description="Helical" evidence="7">
    <location>
        <begin position="12"/>
        <end position="32"/>
    </location>
</feature>
<dbReference type="SUPFAM" id="SSF52540">
    <property type="entry name" value="P-loop containing nucleoside triphosphate hydrolases"/>
    <property type="match status" value="1"/>
</dbReference>
<keyword evidence="3" id="KW-0547">Nucleotide-binding</keyword>
<dbReference type="InterPro" id="IPR039421">
    <property type="entry name" value="Type_1_exporter"/>
</dbReference>
<evidence type="ECO:0000259" key="8">
    <source>
        <dbReference type="PROSITE" id="PS50893"/>
    </source>
</evidence>
<dbReference type="InterPro" id="IPR036640">
    <property type="entry name" value="ABC1_TM_sf"/>
</dbReference>
<feature type="domain" description="ABC transporter" evidence="8">
    <location>
        <begin position="330"/>
        <end position="543"/>
    </location>
</feature>
<feature type="transmembrane region" description="Helical" evidence="7">
    <location>
        <begin position="52"/>
        <end position="73"/>
    </location>
</feature>
<evidence type="ECO:0000256" key="7">
    <source>
        <dbReference type="SAM" id="Phobius"/>
    </source>
</evidence>